<protein>
    <recommendedName>
        <fullName evidence="2">Transcription factor CBF/NF-Y/archaeal histone domain-containing protein</fullName>
    </recommendedName>
</protein>
<evidence type="ECO:0000313" key="3">
    <source>
        <dbReference type="EMBL" id="CAE0677781.1"/>
    </source>
</evidence>
<feature type="region of interest" description="Disordered" evidence="1">
    <location>
        <begin position="63"/>
        <end position="118"/>
    </location>
</feature>
<dbReference type="GO" id="GO:0046982">
    <property type="term" value="F:protein heterodimerization activity"/>
    <property type="evidence" value="ECO:0007669"/>
    <property type="project" value="InterPro"/>
</dbReference>
<name>A0A7S3ZAZ5_9EUKA</name>
<dbReference type="Gene3D" id="1.10.20.10">
    <property type="entry name" value="Histone, subunit A"/>
    <property type="match status" value="1"/>
</dbReference>
<dbReference type="InterPro" id="IPR009072">
    <property type="entry name" value="Histone-fold"/>
</dbReference>
<feature type="compositionally biased region" description="Basic and acidic residues" evidence="1">
    <location>
        <begin position="102"/>
        <end position="111"/>
    </location>
</feature>
<evidence type="ECO:0000256" key="1">
    <source>
        <dbReference type="SAM" id="MobiDB-lite"/>
    </source>
</evidence>
<feature type="compositionally biased region" description="Basic residues" evidence="1">
    <location>
        <begin position="91"/>
        <end position="101"/>
    </location>
</feature>
<dbReference type="SUPFAM" id="SSF47113">
    <property type="entry name" value="Histone-fold"/>
    <property type="match status" value="1"/>
</dbReference>
<dbReference type="InterPro" id="IPR003958">
    <property type="entry name" value="CBFA_NFYB_domain"/>
</dbReference>
<accession>A0A7S3ZAZ5</accession>
<evidence type="ECO:0000259" key="2">
    <source>
        <dbReference type="Pfam" id="PF00808"/>
    </source>
</evidence>
<organism evidence="3">
    <name type="scientific">Lotharella globosa</name>
    <dbReference type="NCBI Taxonomy" id="91324"/>
    <lineage>
        <taxon>Eukaryota</taxon>
        <taxon>Sar</taxon>
        <taxon>Rhizaria</taxon>
        <taxon>Cercozoa</taxon>
        <taxon>Chlorarachniophyceae</taxon>
        <taxon>Lotharella</taxon>
    </lineage>
</organism>
<dbReference type="Pfam" id="PF00808">
    <property type="entry name" value="CBFD_NFYB_HMF"/>
    <property type="match status" value="1"/>
</dbReference>
<reference evidence="3" key="1">
    <citation type="submission" date="2021-01" db="EMBL/GenBank/DDBJ databases">
        <authorList>
            <person name="Corre E."/>
            <person name="Pelletier E."/>
            <person name="Niang G."/>
            <person name="Scheremetjew M."/>
            <person name="Finn R."/>
            <person name="Kale V."/>
            <person name="Holt S."/>
            <person name="Cochrane G."/>
            <person name="Meng A."/>
            <person name="Brown T."/>
            <person name="Cohen L."/>
        </authorList>
    </citation>
    <scope>NUCLEOTIDE SEQUENCE</scope>
    <source>
        <strain evidence="3">CCCM811</strain>
    </source>
</reference>
<dbReference type="EMBL" id="HBIV01042047">
    <property type="protein sequence ID" value="CAE0677781.1"/>
    <property type="molecule type" value="Transcribed_RNA"/>
</dbReference>
<proteinExistence type="predicted"/>
<feature type="domain" description="Transcription factor CBF/NF-Y/archaeal histone" evidence="2">
    <location>
        <begin position="119"/>
        <end position="169"/>
    </location>
</feature>
<gene>
    <name evidence="3" type="ORF">LGLO00237_LOCUS29562</name>
</gene>
<dbReference type="AlphaFoldDB" id="A0A7S3ZAZ5"/>
<sequence>MAGVAVRYSADEIEKIQTAAKEFTKEDGSISWEELFKKHSFPNRTPANVKAKYKSLLRRRKRHMKASQQQLAKRQRIDPASTVSTYDKVKSGLRGKSRKKKREQELKRFDDPSQGGKGLQIGRVKKVIQHIADGDSWRFEKEAVPVIAKATEMFILWFAEKTSEVSGNRKISIDDMVTASKLQEESRFLRVALFNNYVPEGM</sequence>